<protein>
    <recommendedName>
        <fullName evidence="4">WRC domain-containing protein</fullName>
    </recommendedName>
</protein>
<feature type="compositionally biased region" description="Acidic residues" evidence="3">
    <location>
        <begin position="250"/>
        <end position="263"/>
    </location>
</feature>
<feature type="domain" description="WRC" evidence="4">
    <location>
        <begin position="191"/>
        <end position="235"/>
    </location>
</feature>
<dbReference type="Proteomes" id="UP001345219">
    <property type="component" value="Chromosome 17"/>
</dbReference>
<evidence type="ECO:0000256" key="2">
    <source>
        <dbReference type="PROSITE-ProRule" id="PRU01002"/>
    </source>
</evidence>
<feature type="region of interest" description="Disordered" evidence="3">
    <location>
        <begin position="1"/>
        <end position="82"/>
    </location>
</feature>
<evidence type="ECO:0000259" key="4">
    <source>
        <dbReference type="PROSITE" id="PS51667"/>
    </source>
</evidence>
<dbReference type="EMBL" id="JAXIOK010000011">
    <property type="protein sequence ID" value="KAK4759612.1"/>
    <property type="molecule type" value="Genomic_DNA"/>
</dbReference>
<dbReference type="PROSITE" id="PS51667">
    <property type="entry name" value="WRC"/>
    <property type="match status" value="1"/>
</dbReference>
<keyword evidence="6" id="KW-1185">Reference proteome</keyword>
<feature type="compositionally biased region" description="Low complexity" evidence="3">
    <location>
        <begin position="10"/>
        <end position="32"/>
    </location>
</feature>
<dbReference type="InterPro" id="IPR014977">
    <property type="entry name" value="WRC_dom"/>
</dbReference>
<proteinExistence type="predicted"/>
<feature type="region of interest" description="Disordered" evidence="3">
    <location>
        <begin position="89"/>
        <end position="108"/>
    </location>
</feature>
<feature type="region of interest" description="Disordered" evidence="3">
    <location>
        <begin position="119"/>
        <end position="193"/>
    </location>
</feature>
<feature type="compositionally biased region" description="Basic residues" evidence="3">
    <location>
        <begin position="234"/>
        <end position="246"/>
    </location>
</feature>
<dbReference type="AlphaFoldDB" id="A0AAN7K4V5"/>
<accession>A0AAN7K4V5</accession>
<organism evidence="5 6">
    <name type="scientific">Trapa incisa</name>
    <dbReference type="NCBI Taxonomy" id="236973"/>
    <lineage>
        <taxon>Eukaryota</taxon>
        <taxon>Viridiplantae</taxon>
        <taxon>Streptophyta</taxon>
        <taxon>Embryophyta</taxon>
        <taxon>Tracheophyta</taxon>
        <taxon>Spermatophyta</taxon>
        <taxon>Magnoliopsida</taxon>
        <taxon>eudicotyledons</taxon>
        <taxon>Gunneridae</taxon>
        <taxon>Pentapetalae</taxon>
        <taxon>rosids</taxon>
        <taxon>malvids</taxon>
        <taxon>Myrtales</taxon>
        <taxon>Lythraceae</taxon>
        <taxon>Trapa</taxon>
    </lineage>
</organism>
<comment type="caution">
    <text evidence="2">Lacks conserved residue(s) required for the propagation of feature annotation.</text>
</comment>
<dbReference type="PANTHER" id="PTHR34122:SF1">
    <property type="entry name" value="EXPRESSED PROTEIN"/>
    <property type="match status" value="1"/>
</dbReference>
<feature type="compositionally biased region" description="Polar residues" evidence="3">
    <location>
        <begin position="315"/>
        <end position="326"/>
    </location>
</feature>
<keyword evidence="1" id="KW-0539">Nucleus</keyword>
<reference evidence="5 6" key="1">
    <citation type="journal article" date="2023" name="Hortic Res">
        <title>Pangenome of water caltrop reveals structural variations and asymmetric subgenome divergence after allopolyploidization.</title>
        <authorList>
            <person name="Zhang X."/>
            <person name="Chen Y."/>
            <person name="Wang L."/>
            <person name="Yuan Y."/>
            <person name="Fang M."/>
            <person name="Shi L."/>
            <person name="Lu R."/>
            <person name="Comes H.P."/>
            <person name="Ma Y."/>
            <person name="Chen Y."/>
            <person name="Huang G."/>
            <person name="Zhou Y."/>
            <person name="Zheng Z."/>
            <person name="Qiu Y."/>
        </authorList>
    </citation>
    <scope>NUCLEOTIDE SEQUENCE [LARGE SCALE GENOMIC DNA]</scope>
    <source>
        <tissue evidence="5">Roots</tissue>
    </source>
</reference>
<dbReference type="PANTHER" id="PTHR34122">
    <property type="entry name" value="EXPRESSED PROTEIN-RELATED"/>
    <property type="match status" value="1"/>
</dbReference>
<evidence type="ECO:0000256" key="3">
    <source>
        <dbReference type="SAM" id="MobiDB-lite"/>
    </source>
</evidence>
<dbReference type="Pfam" id="PF08879">
    <property type="entry name" value="WRC"/>
    <property type="match status" value="1"/>
</dbReference>
<name>A0AAN7K4V5_9MYRT</name>
<evidence type="ECO:0000256" key="1">
    <source>
        <dbReference type="ARBA" id="ARBA00023242"/>
    </source>
</evidence>
<evidence type="ECO:0000313" key="6">
    <source>
        <dbReference type="Proteomes" id="UP001345219"/>
    </source>
</evidence>
<gene>
    <name evidence="5" type="ORF">SAY87_022743</name>
</gene>
<evidence type="ECO:0000313" key="5">
    <source>
        <dbReference type="EMBL" id="KAK4759612.1"/>
    </source>
</evidence>
<sequence>MRIRKRQVGLPLSSLSPVPLSSLSLSDPYTLSASGGSHIPPVQLLRPTAPAAVDGVSKNSKPSDQFPATNQPPIGGPDTVDHTETAIHGEKKLTRNDSSPSAASKICGGSTQVYQSSFLRQGGRWHEGEKSSSPLKKRRNRDNLGKEEEEVGVDENVVKTEDGVLTTNSRGFRPQSGAVKKRGRGAGDGTVMEGSRCSRVNGRGWRCCQPTLVGYSLCEHHLGKGRLRSMMNVRSRRQTKPKRAKKWSSEDDEEEDEDDEEYVEERKTKKGPKLGMVKARSMSSLLGQEDDDNSKPNSSGATPVAVVTVEGVGSDNVNKPSSIEEA</sequence>
<feature type="region of interest" description="Disordered" evidence="3">
    <location>
        <begin position="232"/>
        <end position="326"/>
    </location>
</feature>
<feature type="compositionally biased region" description="Polar residues" evidence="3">
    <location>
        <begin position="57"/>
        <end position="72"/>
    </location>
</feature>
<comment type="caution">
    <text evidence="5">The sequence shown here is derived from an EMBL/GenBank/DDBJ whole genome shotgun (WGS) entry which is preliminary data.</text>
</comment>